<keyword evidence="8 12" id="KW-0418">Kinase</keyword>
<evidence type="ECO:0000256" key="10">
    <source>
        <dbReference type="ARBA" id="ARBA00022842"/>
    </source>
</evidence>
<dbReference type="HAMAP" id="MF_00145">
    <property type="entry name" value="Phosphoglyc_kinase"/>
    <property type="match status" value="1"/>
</dbReference>
<dbReference type="CDD" id="cd00318">
    <property type="entry name" value="Phosphoglycerate_kinase"/>
    <property type="match status" value="1"/>
</dbReference>
<dbReference type="EC" id="2.7.2.3" evidence="4 12"/>
<dbReference type="Pfam" id="PF00162">
    <property type="entry name" value="PGK"/>
    <property type="match status" value="1"/>
</dbReference>
<evidence type="ECO:0000256" key="5">
    <source>
        <dbReference type="ARBA" id="ARBA00022679"/>
    </source>
</evidence>
<comment type="similarity">
    <text evidence="3 12">Belongs to the phosphoglycerate kinase family.</text>
</comment>
<evidence type="ECO:0000256" key="1">
    <source>
        <dbReference type="ARBA" id="ARBA00001946"/>
    </source>
</evidence>
<sequence length="415" mass="44231">MSLKKLSIDSLNLNGKRVLMRVDFNVPQKDGKITNNQRIVAALDSIKYALDNKAKSVVLMSHLGRPDGQRNEKFTLDPVAKELRTLLKRDVQFLKDCVGAEVEAACANPAAGSIILLENLRFHIEEEGKGVDASGKKVKADAAAVDAFRASLSKLGDVYVNDAFGTAHRAHSSMVGCNLPKKASGFLLKKELTYFAKALDNPAKPFLAILGGAKVKDKIQLIDNMLDKVHEMIIGGGMAYTFLKVIDGMKIGNSLFDEDGSKIIGDLMKKAEKNGVKIHLPVDFVVADKFDENANASNVTKAAGIPDGFMGLDVGPETTKIFNDAVARAKIIVWNGPVGVFEWEKFATGTKAVMDQVVKATQGGTISIIGGGDTATCCAKWGTEDKVSHVSTGGGASLELLEGKTLPGVAALSDA</sequence>
<keyword evidence="14" id="KW-1185">Reference proteome</keyword>
<evidence type="ECO:0000313" key="16">
    <source>
        <dbReference type="RefSeq" id="XP_014673994.1"/>
    </source>
</evidence>
<comment type="catalytic activity">
    <reaction evidence="12">
        <text>(2R)-3-phosphoglycerate + ATP = (2R)-3-phospho-glyceroyl phosphate + ADP</text>
        <dbReference type="Rhea" id="RHEA:14801"/>
        <dbReference type="ChEBI" id="CHEBI:30616"/>
        <dbReference type="ChEBI" id="CHEBI:57604"/>
        <dbReference type="ChEBI" id="CHEBI:58272"/>
        <dbReference type="ChEBI" id="CHEBI:456216"/>
        <dbReference type="EC" id="2.7.2.3"/>
    </reaction>
</comment>
<name>A0ABM1EP72_PRICU</name>
<evidence type="ECO:0000256" key="2">
    <source>
        <dbReference type="ARBA" id="ARBA00004838"/>
    </source>
</evidence>
<dbReference type="SUPFAM" id="SSF53748">
    <property type="entry name" value="Phosphoglycerate kinase"/>
    <property type="match status" value="1"/>
</dbReference>
<evidence type="ECO:0000256" key="6">
    <source>
        <dbReference type="ARBA" id="ARBA00022723"/>
    </source>
</evidence>
<reference evidence="15 16" key="1">
    <citation type="submission" date="2025-05" db="UniProtKB">
        <authorList>
            <consortium name="RefSeq"/>
        </authorList>
    </citation>
    <scope>IDENTIFICATION</scope>
</reference>
<dbReference type="PANTHER" id="PTHR11406">
    <property type="entry name" value="PHOSPHOGLYCERATE KINASE"/>
    <property type="match status" value="1"/>
</dbReference>
<keyword evidence="11" id="KW-0324">Glycolysis</keyword>
<proteinExistence type="inferred from homology"/>
<dbReference type="PROSITE" id="PS00111">
    <property type="entry name" value="PGLYCERATE_KINASE"/>
    <property type="match status" value="1"/>
</dbReference>
<comment type="pathway">
    <text evidence="2 12">Carbohydrate degradation; glycolysis; pyruvate from D-glyceraldehyde 3-phosphate: step 2/5.</text>
</comment>
<gene>
    <name evidence="15 16" type="primary">LOC106814209</name>
</gene>
<organism evidence="14 15">
    <name type="scientific">Priapulus caudatus</name>
    <name type="common">Priapulid worm</name>
    <dbReference type="NCBI Taxonomy" id="37621"/>
    <lineage>
        <taxon>Eukaryota</taxon>
        <taxon>Metazoa</taxon>
        <taxon>Ecdysozoa</taxon>
        <taxon>Scalidophora</taxon>
        <taxon>Priapulida</taxon>
        <taxon>Priapulimorpha</taxon>
        <taxon>Priapulimorphida</taxon>
        <taxon>Priapulidae</taxon>
        <taxon>Priapulus</taxon>
    </lineage>
</organism>
<evidence type="ECO:0000256" key="4">
    <source>
        <dbReference type="ARBA" id="ARBA00013061"/>
    </source>
</evidence>
<dbReference type="InterPro" id="IPR015824">
    <property type="entry name" value="Phosphoglycerate_kinase_N"/>
</dbReference>
<keyword evidence="9" id="KW-0067">ATP-binding</keyword>
<keyword evidence="10" id="KW-0460">Magnesium</keyword>
<dbReference type="PIRSF" id="PIRSF000724">
    <property type="entry name" value="Pgk"/>
    <property type="match status" value="1"/>
</dbReference>
<evidence type="ECO:0000256" key="3">
    <source>
        <dbReference type="ARBA" id="ARBA00008982"/>
    </source>
</evidence>
<keyword evidence="5 12" id="KW-0808">Transferase</keyword>
<dbReference type="Proteomes" id="UP000695022">
    <property type="component" value="Unplaced"/>
</dbReference>
<evidence type="ECO:0000313" key="15">
    <source>
        <dbReference type="RefSeq" id="XP_014673993.1"/>
    </source>
</evidence>
<dbReference type="PRINTS" id="PR00477">
    <property type="entry name" value="PHGLYCKINASE"/>
</dbReference>
<evidence type="ECO:0000256" key="13">
    <source>
        <dbReference type="RuleBase" id="RU000696"/>
    </source>
</evidence>
<dbReference type="InterPro" id="IPR036043">
    <property type="entry name" value="Phosphoglycerate_kinase_sf"/>
</dbReference>
<evidence type="ECO:0000313" key="14">
    <source>
        <dbReference type="Proteomes" id="UP000695022"/>
    </source>
</evidence>
<dbReference type="RefSeq" id="XP_014673993.1">
    <property type="nucleotide sequence ID" value="XM_014818507.1"/>
</dbReference>
<dbReference type="PANTHER" id="PTHR11406:SF0">
    <property type="entry name" value="PHOSPHOGLYCERATE KINASE"/>
    <property type="match status" value="1"/>
</dbReference>
<dbReference type="InterPro" id="IPR015911">
    <property type="entry name" value="Phosphoglycerate_kinase_CS"/>
</dbReference>
<protein>
    <recommendedName>
        <fullName evidence="4 12">Phosphoglycerate kinase</fullName>
        <ecNumber evidence="4 12">2.7.2.3</ecNumber>
    </recommendedName>
</protein>
<keyword evidence="6" id="KW-0479">Metal-binding</keyword>
<evidence type="ECO:0000256" key="9">
    <source>
        <dbReference type="ARBA" id="ARBA00022840"/>
    </source>
</evidence>
<dbReference type="GeneID" id="106814209"/>
<accession>A0ABM1EP72</accession>
<comment type="cofactor">
    <cofactor evidence="1">
        <name>Mg(2+)</name>
        <dbReference type="ChEBI" id="CHEBI:18420"/>
    </cofactor>
</comment>
<dbReference type="RefSeq" id="XP_014673994.1">
    <property type="nucleotide sequence ID" value="XM_014818508.1"/>
</dbReference>
<evidence type="ECO:0000256" key="11">
    <source>
        <dbReference type="ARBA" id="ARBA00023152"/>
    </source>
</evidence>
<comment type="subunit">
    <text evidence="13">Monomer.</text>
</comment>
<dbReference type="Gene3D" id="3.40.50.1260">
    <property type="entry name" value="Phosphoglycerate kinase, N-terminal domain"/>
    <property type="match status" value="3"/>
</dbReference>
<dbReference type="InterPro" id="IPR001576">
    <property type="entry name" value="Phosphoglycerate_kinase"/>
</dbReference>
<evidence type="ECO:0000256" key="7">
    <source>
        <dbReference type="ARBA" id="ARBA00022741"/>
    </source>
</evidence>
<keyword evidence="7" id="KW-0547">Nucleotide-binding</keyword>
<evidence type="ECO:0000256" key="12">
    <source>
        <dbReference type="RuleBase" id="RU000532"/>
    </source>
</evidence>
<evidence type="ECO:0000256" key="8">
    <source>
        <dbReference type="ARBA" id="ARBA00022777"/>
    </source>
</evidence>